<dbReference type="Proteomes" id="UP000595001">
    <property type="component" value="Chromosome"/>
</dbReference>
<dbReference type="KEGG" id="hlt:I7X12_12810"/>
<dbReference type="FunFam" id="3.20.20.100:FF:000004">
    <property type="entry name" value="Oxidoreductase, aldo/keto reductase"/>
    <property type="match status" value="1"/>
</dbReference>
<dbReference type="InterPro" id="IPR023210">
    <property type="entry name" value="NADP_OxRdtase_dom"/>
</dbReference>
<protein>
    <submittedName>
        <fullName evidence="3">Aldo/keto reductase</fullName>
    </submittedName>
</protein>
<dbReference type="CDD" id="cd19079">
    <property type="entry name" value="AKR_EcYajO-like"/>
    <property type="match status" value="1"/>
</dbReference>
<dbReference type="InterPro" id="IPR050523">
    <property type="entry name" value="AKR_Detox_Biosynth"/>
</dbReference>
<dbReference type="SUPFAM" id="SSF51430">
    <property type="entry name" value="NAD(P)-linked oxidoreductase"/>
    <property type="match status" value="1"/>
</dbReference>
<dbReference type="OrthoDB" id="7236at2157"/>
<evidence type="ECO:0000313" key="3">
    <source>
        <dbReference type="EMBL" id="QPV61633.1"/>
    </source>
</evidence>
<dbReference type="GO" id="GO:0005829">
    <property type="term" value="C:cytosol"/>
    <property type="evidence" value="ECO:0007669"/>
    <property type="project" value="TreeGrafter"/>
</dbReference>
<feature type="domain" description="NADP-dependent oxidoreductase" evidence="2">
    <location>
        <begin position="20"/>
        <end position="317"/>
    </location>
</feature>
<keyword evidence="1" id="KW-0560">Oxidoreductase</keyword>
<evidence type="ECO:0000259" key="2">
    <source>
        <dbReference type="Pfam" id="PF00248"/>
    </source>
</evidence>
<dbReference type="EMBL" id="CP065856">
    <property type="protein sequence ID" value="QPV61633.1"/>
    <property type="molecule type" value="Genomic_DNA"/>
</dbReference>
<dbReference type="PANTHER" id="PTHR43364">
    <property type="entry name" value="NADH-SPECIFIC METHYLGLYOXAL REDUCTASE-RELATED"/>
    <property type="match status" value="1"/>
</dbReference>
<proteinExistence type="predicted"/>
<evidence type="ECO:0000256" key="1">
    <source>
        <dbReference type="ARBA" id="ARBA00023002"/>
    </source>
</evidence>
<organism evidence="3 4">
    <name type="scientific">Halosimplex litoreum</name>
    <dbReference type="NCBI Taxonomy" id="1198301"/>
    <lineage>
        <taxon>Archaea</taxon>
        <taxon>Methanobacteriati</taxon>
        <taxon>Methanobacteriota</taxon>
        <taxon>Stenosarchaea group</taxon>
        <taxon>Halobacteria</taxon>
        <taxon>Halobacteriales</taxon>
        <taxon>Haloarculaceae</taxon>
        <taxon>Halosimplex</taxon>
    </lineage>
</organism>
<dbReference type="AlphaFoldDB" id="A0A7T3KU65"/>
<dbReference type="Gene3D" id="3.20.20.100">
    <property type="entry name" value="NADP-dependent oxidoreductase domain"/>
    <property type="match status" value="1"/>
</dbReference>
<dbReference type="PANTHER" id="PTHR43364:SF4">
    <property type="entry name" value="NAD(P)-LINKED OXIDOREDUCTASE SUPERFAMILY PROTEIN"/>
    <property type="match status" value="1"/>
</dbReference>
<evidence type="ECO:0000313" key="4">
    <source>
        <dbReference type="Proteomes" id="UP000595001"/>
    </source>
</evidence>
<accession>A0A7T3KU65</accession>
<name>A0A7T3KU65_9EURY</name>
<dbReference type="GO" id="GO:0016491">
    <property type="term" value="F:oxidoreductase activity"/>
    <property type="evidence" value="ECO:0007669"/>
    <property type="project" value="UniProtKB-KW"/>
</dbReference>
<reference evidence="3 4" key="1">
    <citation type="submission" date="2020-12" db="EMBL/GenBank/DDBJ databases">
        <title>Halosimplex halophilum sp. nov. and Halosimplex salinum sp. nov., two new members of the genus Halosimplex.</title>
        <authorList>
            <person name="Cui H.L."/>
        </authorList>
    </citation>
    <scope>NUCLEOTIDE SEQUENCE [LARGE SCALE GENOMIC DNA]</scope>
    <source>
        <strain evidence="3 4">YGH94</strain>
    </source>
</reference>
<dbReference type="PRINTS" id="PR00069">
    <property type="entry name" value="ALDKETRDTASE"/>
</dbReference>
<dbReference type="InterPro" id="IPR020471">
    <property type="entry name" value="AKR"/>
</dbReference>
<dbReference type="Pfam" id="PF00248">
    <property type="entry name" value="Aldo_ket_red"/>
    <property type="match status" value="1"/>
</dbReference>
<dbReference type="InterPro" id="IPR036812">
    <property type="entry name" value="NAD(P)_OxRdtase_dom_sf"/>
</dbReference>
<sequence>MSQHDMAYTRLSGTGLEISRLCLGCWNFGTEEPWMVGDEEAAHEIIDRAIDSGINVLDTANVYSHGESERIVGNAIQGRREELVVTSKVFGRMREGPNGRGLSRKHVLEQVDRTLERLGTDYLDLYQIHRWDEHTPIEETLSALTHLVDEGKVRYVGASTMAAWQFTKALYEADRQRYERFDSMQLEYSLVDRHEEQNLLPVCTDQNVGTLAWSPLAGGFLTGRYDRDDDPDDGSRAAEDPYMQQRFTDENWAVLDVVRDLAEVKDATMAQVSLAWLLHKDSVDAPIVGPTTVEELDDSVAALDVSLSDREIERLEAPKSPSWSERKVPW</sequence>
<gene>
    <name evidence="3" type="ORF">I7X12_12810</name>
</gene>
<keyword evidence="4" id="KW-1185">Reference proteome</keyword>